<keyword evidence="1" id="KW-1133">Transmembrane helix</keyword>
<keyword evidence="1" id="KW-0812">Transmembrane</keyword>
<protein>
    <recommendedName>
        <fullName evidence="4">Tetratricopeptide repeat-like domain-containing protein</fullName>
    </recommendedName>
</protein>
<dbReference type="Proteomes" id="UP001162734">
    <property type="component" value="Chromosome"/>
</dbReference>
<keyword evidence="3" id="KW-1185">Reference proteome</keyword>
<sequence length="242" mass="25853">MSKTEVITRKEMKGPDKFQVAAGEAAGWARSHEKQIVAGVVGALVVVGVILGIGQYLHGRELKAGALLYRALDAADGEISTVPLPGVQKPLFKSESERQQAVLAAAEDVRKQYPSSDAARTAALLAADAQLRLGKPDESIATYRAWLDAAGKGDALRFAALEGLAAAHEAKNDLDAAAKDYEQLGREVTFYKDRAALERARVLAKAGKADEAKKILATFADDFKESPLKTEAQERLARLGGK</sequence>
<dbReference type="InterPro" id="IPR011990">
    <property type="entry name" value="TPR-like_helical_dom_sf"/>
</dbReference>
<gene>
    <name evidence="2" type="ORF">AMPC_07020</name>
</gene>
<evidence type="ECO:0000313" key="2">
    <source>
        <dbReference type="EMBL" id="BDG07589.1"/>
    </source>
</evidence>
<proteinExistence type="predicted"/>
<evidence type="ECO:0000256" key="1">
    <source>
        <dbReference type="SAM" id="Phobius"/>
    </source>
</evidence>
<dbReference type="Gene3D" id="1.25.40.10">
    <property type="entry name" value="Tetratricopeptide repeat domain"/>
    <property type="match status" value="1"/>
</dbReference>
<reference evidence="3" key="1">
    <citation type="journal article" date="2022" name="Int. J. Syst. Evol. Microbiol.">
        <title>Anaeromyxobacter oryzae sp. nov., Anaeromyxobacter diazotrophicus sp. nov. and Anaeromyxobacter paludicola sp. nov., isolated from paddy soils.</title>
        <authorList>
            <person name="Itoh H."/>
            <person name="Xu Z."/>
            <person name="Mise K."/>
            <person name="Masuda Y."/>
            <person name="Ushijima N."/>
            <person name="Hayakawa C."/>
            <person name="Shiratori Y."/>
            <person name="Senoo K."/>
        </authorList>
    </citation>
    <scope>NUCLEOTIDE SEQUENCE [LARGE SCALE GENOMIC DNA]</scope>
    <source>
        <strain evidence="3">Red630</strain>
    </source>
</reference>
<name>A0ABM7X6X3_9BACT</name>
<keyword evidence="1" id="KW-0472">Membrane</keyword>
<dbReference type="RefSeq" id="WP_248344392.1">
    <property type="nucleotide sequence ID" value="NZ_AP025592.1"/>
</dbReference>
<accession>A0ABM7X6X3</accession>
<dbReference type="SUPFAM" id="SSF48452">
    <property type="entry name" value="TPR-like"/>
    <property type="match status" value="1"/>
</dbReference>
<organism evidence="2 3">
    <name type="scientific">Anaeromyxobacter paludicola</name>
    <dbReference type="NCBI Taxonomy" id="2918171"/>
    <lineage>
        <taxon>Bacteria</taxon>
        <taxon>Pseudomonadati</taxon>
        <taxon>Myxococcota</taxon>
        <taxon>Myxococcia</taxon>
        <taxon>Myxococcales</taxon>
        <taxon>Cystobacterineae</taxon>
        <taxon>Anaeromyxobacteraceae</taxon>
        <taxon>Anaeromyxobacter</taxon>
    </lineage>
</organism>
<evidence type="ECO:0000313" key="3">
    <source>
        <dbReference type="Proteomes" id="UP001162734"/>
    </source>
</evidence>
<feature type="transmembrane region" description="Helical" evidence="1">
    <location>
        <begin position="36"/>
        <end position="57"/>
    </location>
</feature>
<evidence type="ECO:0008006" key="4">
    <source>
        <dbReference type="Google" id="ProtNLM"/>
    </source>
</evidence>
<dbReference type="EMBL" id="AP025592">
    <property type="protein sequence ID" value="BDG07589.1"/>
    <property type="molecule type" value="Genomic_DNA"/>
</dbReference>